<evidence type="ECO:0000313" key="20">
    <source>
        <dbReference type="EMBL" id="OBS09061.1"/>
    </source>
</evidence>
<reference evidence="20 21" key="1">
    <citation type="journal article" date="2014" name="Genome Announc.">
        <title>Draft Genome Sequence of the Iron-Oxidizing, Acidophilic, and Halotolerant 'Thiobacillus prosperus' Type Strain DSM 5130.</title>
        <authorList>
            <person name="Ossandon F.J."/>
            <person name="Cardenas J.P."/>
            <person name="Corbett M."/>
            <person name="Quatrini R."/>
            <person name="Holmes D.S."/>
            <person name="Watkin E."/>
        </authorList>
    </citation>
    <scope>NUCLEOTIDE SEQUENCE [LARGE SCALE GENOMIC DNA]</scope>
    <source>
        <strain evidence="20 21">DSM 5130</strain>
    </source>
</reference>
<evidence type="ECO:0000256" key="13">
    <source>
        <dbReference type="ARBA" id="ARBA00040794"/>
    </source>
</evidence>
<evidence type="ECO:0000256" key="11">
    <source>
        <dbReference type="ARBA" id="ARBA00036904"/>
    </source>
</evidence>
<feature type="binding site" evidence="18">
    <location>
        <position position="34"/>
    </location>
    <ligand>
        <name>Mg(2+)</name>
        <dbReference type="ChEBI" id="CHEBI:18420"/>
    </ligand>
</feature>
<dbReference type="NCBIfam" id="NF006530">
    <property type="entry name" value="PRK08999.1"/>
    <property type="match status" value="1"/>
</dbReference>
<evidence type="ECO:0000256" key="4">
    <source>
        <dbReference type="ARBA" id="ARBA00022705"/>
    </source>
</evidence>
<evidence type="ECO:0000256" key="7">
    <source>
        <dbReference type="ARBA" id="ARBA00022801"/>
    </source>
</evidence>
<comment type="similarity">
    <text evidence="2">Belongs to the Nudix hydrolase family.</text>
</comment>
<evidence type="ECO:0000256" key="1">
    <source>
        <dbReference type="ARBA" id="ARBA00001946"/>
    </source>
</evidence>
<dbReference type="PANTHER" id="PTHR47707:SF1">
    <property type="entry name" value="NUDIX HYDROLASE FAMILY PROTEIN"/>
    <property type="match status" value="1"/>
</dbReference>
<proteinExistence type="inferred from homology"/>
<keyword evidence="3" id="KW-0515">Mutator protein</keyword>
<keyword evidence="5 18" id="KW-0479">Metal-binding</keyword>
<evidence type="ECO:0000313" key="21">
    <source>
        <dbReference type="Proteomes" id="UP000029273"/>
    </source>
</evidence>
<dbReference type="GO" id="GO:0044716">
    <property type="term" value="F:8-oxo-GDP phosphatase activity"/>
    <property type="evidence" value="ECO:0007669"/>
    <property type="project" value="TreeGrafter"/>
</dbReference>
<dbReference type="GO" id="GO:0008413">
    <property type="term" value="F:8-oxo-7,8-dihydroguanosine triphosphate pyrophosphatase activity"/>
    <property type="evidence" value="ECO:0007669"/>
    <property type="project" value="InterPro"/>
</dbReference>
<feature type="binding site" evidence="17">
    <location>
        <position position="20"/>
    </location>
    <ligand>
        <name>8-oxo-dGTP</name>
        <dbReference type="ChEBI" id="CHEBI:77896"/>
    </ligand>
</feature>
<keyword evidence="8 18" id="KW-0460">Magnesium</keyword>
<keyword evidence="7" id="KW-0378">Hydrolase</keyword>
<dbReference type="PANTHER" id="PTHR47707">
    <property type="entry name" value="8-OXO-DGTP DIPHOSPHATASE"/>
    <property type="match status" value="1"/>
</dbReference>
<evidence type="ECO:0000256" key="2">
    <source>
        <dbReference type="ARBA" id="ARBA00005582"/>
    </source>
</evidence>
<dbReference type="PRINTS" id="PR00502">
    <property type="entry name" value="NUDIXFAMILY"/>
</dbReference>
<dbReference type="CDD" id="cd03425">
    <property type="entry name" value="NUDIX_MutT_NudA_like"/>
    <property type="match status" value="1"/>
</dbReference>
<evidence type="ECO:0000256" key="6">
    <source>
        <dbReference type="ARBA" id="ARBA00022763"/>
    </source>
</evidence>
<keyword evidence="6" id="KW-0227">DNA damage</keyword>
<feature type="binding site" evidence="17">
    <location>
        <position position="116"/>
    </location>
    <ligand>
        <name>8-oxo-dGTP</name>
        <dbReference type="ChEBI" id="CHEBI:77896"/>
    </ligand>
</feature>
<dbReference type="InterPro" id="IPR047127">
    <property type="entry name" value="MutT-like"/>
</dbReference>
<dbReference type="InterPro" id="IPR036206">
    <property type="entry name" value="ThiamineP_synth_sf"/>
</dbReference>
<dbReference type="InterPro" id="IPR020476">
    <property type="entry name" value="Nudix_hydrolase"/>
</dbReference>
<dbReference type="EC" id="3.6.1.55" evidence="12"/>
<dbReference type="InterPro" id="IPR022998">
    <property type="entry name" value="ThiamineP_synth_TenI"/>
</dbReference>
<feature type="binding site" evidence="18">
    <location>
        <position position="54"/>
    </location>
    <ligand>
        <name>Mg(2+)</name>
        <dbReference type="ChEBI" id="CHEBI:18420"/>
    </ligand>
</feature>
<organism evidence="20 21">
    <name type="scientific">Acidihalobacter prosperus</name>
    <dbReference type="NCBI Taxonomy" id="160660"/>
    <lineage>
        <taxon>Bacteria</taxon>
        <taxon>Pseudomonadati</taxon>
        <taxon>Pseudomonadota</taxon>
        <taxon>Gammaproteobacteria</taxon>
        <taxon>Chromatiales</taxon>
        <taxon>Ectothiorhodospiraceae</taxon>
        <taxon>Acidihalobacter</taxon>
    </lineage>
</organism>
<dbReference type="AlphaFoldDB" id="A0A1A6C3C4"/>
<accession>A0A1A6C3C4</accession>
<comment type="caution">
    <text evidence="20">The sequence shown here is derived from an EMBL/GenBank/DDBJ whole genome shotgun (WGS) entry which is preliminary data.</text>
</comment>
<keyword evidence="9" id="KW-0234">DNA repair</keyword>
<feature type="binding site" evidence="17">
    <location>
        <position position="25"/>
    </location>
    <ligand>
        <name>8-oxo-dGTP</name>
        <dbReference type="ChEBI" id="CHEBI:77896"/>
    </ligand>
</feature>
<evidence type="ECO:0000256" key="14">
    <source>
        <dbReference type="ARBA" id="ARBA00041592"/>
    </source>
</evidence>
<evidence type="ECO:0000256" key="8">
    <source>
        <dbReference type="ARBA" id="ARBA00022842"/>
    </source>
</evidence>
<dbReference type="InterPro" id="IPR015797">
    <property type="entry name" value="NUDIX_hydrolase-like_dom_sf"/>
</dbReference>
<keyword evidence="4" id="KW-0235">DNA replication</keyword>
<dbReference type="PROSITE" id="PS00893">
    <property type="entry name" value="NUDIX_BOX"/>
    <property type="match status" value="1"/>
</dbReference>
<dbReference type="GO" id="GO:0006260">
    <property type="term" value="P:DNA replication"/>
    <property type="evidence" value="ECO:0007669"/>
    <property type="project" value="UniProtKB-KW"/>
</dbReference>
<dbReference type="InterPro" id="IPR003561">
    <property type="entry name" value="Mutator_MutT"/>
</dbReference>
<dbReference type="PROSITE" id="PS51462">
    <property type="entry name" value="NUDIX"/>
    <property type="match status" value="1"/>
</dbReference>
<dbReference type="GO" id="GO:0046872">
    <property type="term" value="F:metal ion binding"/>
    <property type="evidence" value="ECO:0007669"/>
    <property type="project" value="UniProtKB-KW"/>
</dbReference>
<comment type="cofactor">
    <cofactor evidence="1 18">
        <name>Mg(2+)</name>
        <dbReference type="ChEBI" id="CHEBI:18420"/>
    </cofactor>
</comment>
<dbReference type="CDD" id="cd00564">
    <property type="entry name" value="TMP_TenI"/>
    <property type="match status" value="1"/>
</dbReference>
<evidence type="ECO:0000256" key="5">
    <source>
        <dbReference type="ARBA" id="ARBA00022723"/>
    </source>
</evidence>
<dbReference type="SUPFAM" id="SSF55811">
    <property type="entry name" value="Nudix"/>
    <property type="match status" value="1"/>
</dbReference>
<dbReference type="Gene3D" id="3.90.79.10">
    <property type="entry name" value="Nucleoside Triphosphate Pyrophosphohydrolase"/>
    <property type="match status" value="1"/>
</dbReference>
<dbReference type="EMBL" id="JQSG02000003">
    <property type="protein sequence ID" value="OBS09061.1"/>
    <property type="molecule type" value="Genomic_DNA"/>
</dbReference>
<evidence type="ECO:0000256" key="3">
    <source>
        <dbReference type="ARBA" id="ARBA00022457"/>
    </source>
</evidence>
<name>A0A1A6C3C4_9GAMM</name>
<evidence type="ECO:0000256" key="12">
    <source>
        <dbReference type="ARBA" id="ARBA00038905"/>
    </source>
</evidence>
<dbReference type="GO" id="GO:0006281">
    <property type="term" value="P:DNA repair"/>
    <property type="evidence" value="ECO:0007669"/>
    <property type="project" value="UniProtKB-KW"/>
</dbReference>
<evidence type="ECO:0000256" key="16">
    <source>
        <dbReference type="ARBA" id="ARBA00042798"/>
    </source>
</evidence>
<evidence type="ECO:0000256" key="15">
    <source>
        <dbReference type="ARBA" id="ARBA00041979"/>
    </source>
</evidence>
<dbReference type="InterPro" id="IPR029119">
    <property type="entry name" value="MutY_C"/>
</dbReference>
<comment type="catalytic activity">
    <reaction evidence="11">
        <text>8-oxo-GTP + H2O = 8-oxo-GMP + diphosphate + H(+)</text>
        <dbReference type="Rhea" id="RHEA:67616"/>
        <dbReference type="ChEBI" id="CHEBI:15377"/>
        <dbReference type="ChEBI" id="CHEBI:15378"/>
        <dbReference type="ChEBI" id="CHEBI:33019"/>
        <dbReference type="ChEBI" id="CHEBI:143553"/>
        <dbReference type="ChEBI" id="CHEBI:145694"/>
    </reaction>
</comment>
<evidence type="ECO:0000259" key="19">
    <source>
        <dbReference type="PROSITE" id="PS51462"/>
    </source>
</evidence>
<dbReference type="Proteomes" id="UP000029273">
    <property type="component" value="Unassembled WGS sequence"/>
</dbReference>
<comment type="catalytic activity">
    <reaction evidence="10">
        <text>8-oxo-dGTP + H2O = 8-oxo-dGMP + diphosphate + H(+)</text>
        <dbReference type="Rhea" id="RHEA:31575"/>
        <dbReference type="ChEBI" id="CHEBI:15377"/>
        <dbReference type="ChEBI" id="CHEBI:15378"/>
        <dbReference type="ChEBI" id="CHEBI:33019"/>
        <dbReference type="ChEBI" id="CHEBI:63224"/>
        <dbReference type="ChEBI" id="CHEBI:77896"/>
        <dbReference type="EC" id="3.6.1.55"/>
    </reaction>
</comment>
<dbReference type="NCBIfam" id="TIGR00586">
    <property type="entry name" value="mutt"/>
    <property type="match status" value="1"/>
</dbReference>
<keyword evidence="21" id="KW-1185">Reference proteome</keyword>
<dbReference type="GO" id="GO:0044715">
    <property type="term" value="F:8-oxo-dGDP phosphatase activity"/>
    <property type="evidence" value="ECO:0007669"/>
    <property type="project" value="TreeGrafter"/>
</dbReference>
<evidence type="ECO:0000256" key="9">
    <source>
        <dbReference type="ARBA" id="ARBA00023204"/>
    </source>
</evidence>
<dbReference type="GO" id="GO:0009228">
    <property type="term" value="P:thiamine biosynthetic process"/>
    <property type="evidence" value="ECO:0007669"/>
    <property type="project" value="UniProtKB-KW"/>
</dbReference>
<dbReference type="SUPFAM" id="SSF51391">
    <property type="entry name" value="Thiamin phosphate synthase"/>
    <property type="match status" value="1"/>
</dbReference>
<dbReference type="InterPro" id="IPR013785">
    <property type="entry name" value="Aldolase_TIM"/>
</dbReference>
<dbReference type="InterPro" id="IPR020084">
    <property type="entry name" value="NUDIX_hydrolase_CS"/>
</dbReference>
<dbReference type="GO" id="GO:0035539">
    <property type="term" value="F:8-oxo-7,8-dihydrodeoxyguanosine triphosphate pyrophosphatase activity"/>
    <property type="evidence" value="ECO:0007669"/>
    <property type="project" value="UniProtKB-EC"/>
</dbReference>
<gene>
    <name evidence="20" type="ORF">Thpro_021389</name>
</gene>
<dbReference type="Pfam" id="PF14815">
    <property type="entry name" value="NUDIX_4"/>
    <property type="match status" value="1"/>
</dbReference>
<evidence type="ECO:0000256" key="17">
    <source>
        <dbReference type="PIRSR" id="PIRSR603561-1"/>
    </source>
</evidence>
<feature type="domain" description="Nudix hydrolase" evidence="19">
    <location>
        <begin position="1"/>
        <end position="125"/>
    </location>
</feature>
<dbReference type="InterPro" id="IPR000086">
    <property type="entry name" value="NUDIX_hydrolase_dom"/>
</dbReference>
<evidence type="ECO:0000256" key="18">
    <source>
        <dbReference type="PIRSR" id="PIRSR603561-2"/>
    </source>
</evidence>
<feature type="binding site" evidence="17">
    <location>
        <begin position="31"/>
        <end position="34"/>
    </location>
    <ligand>
        <name>8-oxo-dGTP</name>
        <dbReference type="ChEBI" id="CHEBI:77896"/>
    </ligand>
</feature>
<sequence>MQVAVGAIVREDGRYLLSRRRADAHQGGRWEFPGGKIEAGETPETALDRELYEELGIRPLIIRPLISIAHRYPERHVRLHVYRVESFSGTPEPREGQAFDWFDETALCALSLPDANRGIVAALRLPDRYLITPEPDVDEARFFAGIEAALRRGVRLVQLRAKSVDEHRLRLLASGAVDVCRRHGARLMLNGRPELARVVGADGVHLSASQLQTVQGRLDLENLYIAASCHNERELVLAGRLGVDFAVCSPVRPTASHPGAPAIGWLGFEAMCAQAPFPVYALGGLDTTDIEEARRRGGQGVAAIRGLWEGGQAYARHA</sequence>
<protein>
    <recommendedName>
        <fullName evidence="13">8-oxo-dGTP diphosphatase</fullName>
        <ecNumber evidence="12">3.6.1.55</ecNumber>
    </recommendedName>
    <alternativeName>
        <fullName evidence="16">7,8-dihydro-8-oxoguanine-triphosphatase</fullName>
    </alternativeName>
    <alternativeName>
        <fullName evidence="15">Mutator protein MutT</fullName>
    </alternativeName>
    <alternativeName>
        <fullName evidence="14">dGTP pyrophosphohydrolase</fullName>
    </alternativeName>
</protein>
<evidence type="ECO:0000256" key="10">
    <source>
        <dbReference type="ARBA" id="ARBA00035861"/>
    </source>
</evidence>
<dbReference type="Pfam" id="PF02581">
    <property type="entry name" value="TMP-TENI"/>
    <property type="match status" value="1"/>
</dbReference>
<dbReference type="Gene3D" id="3.20.20.70">
    <property type="entry name" value="Aldolase class I"/>
    <property type="match status" value="1"/>
</dbReference>